<organism evidence="2 3">
    <name type="scientific">Engystomops pustulosus</name>
    <name type="common">Tungara frog</name>
    <name type="synonym">Physalaemus pustulosus</name>
    <dbReference type="NCBI Taxonomy" id="76066"/>
    <lineage>
        <taxon>Eukaryota</taxon>
        <taxon>Metazoa</taxon>
        <taxon>Chordata</taxon>
        <taxon>Craniata</taxon>
        <taxon>Vertebrata</taxon>
        <taxon>Euteleostomi</taxon>
        <taxon>Amphibia</taxon>
        <taxon>Batrachia</taxon>
        <taxon>Anura</taxon>
        <taxon>Neobatrachia</taxon>
        <taxon>Hyloidea</taxon>
        <taxon>Leptodactylidae</taxon>
        <taxon>Leiuperinae</taxon>
        <taxon>Engystomops</taxon>
    </lineage>
</organism>
<feature type="transmembrane region" description="Helical" evidence="1">
    <location>
        <begin position="40"/>
        <end position="57"/>
    </location>
</feature>
<evidence type="ECO:0000313" key="3">
    <source>
        <dbReference type="Proteomes" id="UP000824782"/>
    </source>
</evidence>
<sequence>MPCTGKQEKNSKCCENGEKTHLRRFFVGLDFTAFTVHPKLHVYFILLVGTIMGIPYLYRHYNVFIHLQKLKHPLQKIFGGFCHLLAPITFSYFSRFHCYHF</sequence>
<proteinExistence type="predicted"/>
<protein>
    <submittedName>
        <fullName evidence="2">Uncharacterized protein</fullName>
    </submittedName>
</protein>
<evidence type="ECO:0000313" key="2">
    <source>
        <dbReference type="EMBL" id="KAG8551022.1"/>
    </source>
</evidence>
<evidence type="ECO:0000256" key="1">
    <source>
        <dbReference type="SAM" id="Phobius"/>
    </source>
</evidence>
<gene>
    <name evidence="2" type="ORF">GDO81_021895</name>
</gene>
<comment type="caution">
    <text evidence="2">The sequence shown here is derived from an EMBL/GenBank/DDBJ whole genome shotgun (WGS) entry which is preliminary data.</text>
</comment>
<keyword evidence="3" id="KW-1185">Reference proteome</keyword>
<accession>A0AAV6ZNS2</accession>
<reference evidence="2" key="1">
    <citation type="thesis" date="2020" institute="ProQuest LLC" country="789 East Eisenhower Parkway, Ann Arbor, MI, USA">
        <title>Comparative Genomics and Chromosome Evolution.</title>
        <authorList>
            <person name="Mudd A.B."/>
        </authorList>
    </citation>
    <scope>NUCLEOTIDE SEQUENCE</scope>
    <source>
        <strain evidence="2">237g6f4</strain>
        <tissue evidence="2">Blood</tissue>
    </source>
</reference>
<dbReference type="AlphaFoldDB" id="A0AAV6ZNS2"/>
<name>A0AAV6ZNS2_ENGPU</name>
<keyword evidence="1" id="KW-0472">Membrane</keyword>
<dbReference type="Proteomes" id="UP000824782">
    <property type="component" value="Unassembled WGS sequence"/>
</dbReference>
<keyword evidence="1" id="KW-1133">Transmembrane helix</keyword>
<feature type="transmembrane region" description="Helical" evidence="1">
    <location>
        <begin position="77"/>
        <end position="94"/>
    </location>
</feature>
<dbReference type="EMBL" id="WNYA01000013">
    <property type="protein sequence ID" value="KAG8551022.1"/>
    <property type="molecule type" value="Genomic_DNA"/>
</dbReference>
<keyword evidence="1" id="KW-0812">Transmembrane</keyword>